<dbReference type="AlphaFoldDB" id="A0A2H0BKZ7"/>
<evidence type="ECO:0000256" key="1">
    <source>
        <dbReference type="SAM" id="Phobius"/>
    </source>
</evidence>
<evidence type="ECO:0000313" key="3">
    <source>
        <dbReference type="Proteomes" id="UP000229334"/>
    </source>
</evidence>
<protein>
    <submittedName>
        <fullName evidence="2">Uncharacterized protein</fullName>
    </submittedName>
</protein>
<name>A0A2H0BKZ7_9BACT</name>
<keyword evidence="1" id="KW-1133">Transmembrane helix</keyword>
<dbReference type="EMBL" id="PCSX01000012">
    <property type="protein sequence ID" value="PIP58357.1"/>
    <property type="molecule type" value="Genomic_DNA"/>
</dbReference>
<organism evidence="2 3">
    <name type="scientific">Candidatus Vogelbacteria bacterium CG22_combo_CG10-13_8_21_14_all_37_9</name>
    <dbReference type="NCBI Taxonomy" id="1975046"/>
    <lineage>
        <taxon>Bacteria</taxon>
        <taxon>Candidatus Vogeliibacteriota</taxon>
    </lineage>
</organism>
<keyword evidence="1" id="KW-0472">Membrane</keyword>
<accession>A0A2H0BKZ7</accession>
<evidence type="ECO:0000313" key="2">
    <source>
        <dbReference type="EMBL" id="PIP58357.1"/>
    </source>
</evidence>
<comment type="caution">
    <text evidence="2">The sequence shown here is derived from an EMBL/GenBank/DDBJ whole genome shotgun (WGS) entry which is preliminary data.</text>
</comment>
<proteinExistence type="predicted"/>
<sequence>MIVKNSKDNSKHSGLADCDCPDCAVDSKSPKKLRALKSIILIIVGLAVIGVGAWYSYDYYRNHYG</sequence>
<feature type="non-terminal residue" evidence="2">
    <location>
        <position position="65"/>
    </location>
</feature>
<feature type="transmembrane region" description="Helical" evidence="1">
    <location>
        <begin position="38"/>
        <end position="57"/>
    </location>
</feature>
<gene>
    <name evidence="2" type="ORF">COX02_00680</name>
</gene>
<dbReference type="Proteomes" id="UP000229334">
    <property type="component" value="Unassembled WGS sequence"/>
</dbReference>
<keyword evidence="1" id="KW-0812">Transmembrane</keyword>
<reference evidence="2 3" key="1">
    <citation type="submission" date="2017-09" db="EMBL/GenBank/DDBJ databases">
        <title>Depth-based differentiation of microbial function through sediment-hosted aquifers and enrichment of novel symbionts in the deep terrestrial subsurface.</title>
        <authorList>
            <person name="Probst A.J."/>
            <person name="Ladd B."/>
            <person name="Jarett J.K."/>
            <person name="Geller-Mcgrath D.E."/>
            <person name="Sieber C.M."/>
            <person name="Emerson J.B."/>
            <person name="Anantharaman K."/>
            <person name="Thomas B.C."/>
            <person name="Malmstrom R."/>
            <person name="Stieglmeier M."/>
            <person name="Klingl A."/>
            <person name="Woyke T."/>
            <person name="Ryan C.M."/>
            <person name="Banfield J.F."/>
        </authorList>
    </citation>
    <scope>NUCLEOTIDE SEQUENCE [LARGE SCALE GENOMIC DNA]</scope>
    <source>
        <strain evidence="2">CG22_combo_CG10-13_8_21_14_all_37_9</strain>
    </source>
</reference>